<comment type="caution">
    <text evidence="4">The sequence shown here is derived from an EMBL/GenBank/DDBJ whole genome shotgun (WGS) entry which is preliminary data.</text>
</comment>
<feature type="domain" description="Zn(2)-C6 fungal-type" evidence="3">
    <location>
        <begin position="11"/>
        <end position="38"/>
    </location>
</feature>
<keyword evidence="5" id="KW-1185">Reference proteome</keyword>
<dbReference type="GO" id="GO:0000981">
    <property type="term" value="F:DNA-binding transcription factor activity, RNA polymerase II-specific"/>
    <property type="evidence" value="ECO:0007669"/>
    <property type="project" value="InterPro"/>
</dbReference>
<feature type="region of interest" description="Disordered" evidence="2">
    <location>
        <begin position="255"/>
        <end position="312"/>
    </location>
</feature>
<keyword evidence="1" id="KW-0539">Nucleus</keyword>
<evidence type="ECO:0000313" key="5">
    <source>
        <dbReference type="Proteomes" id="UP001321749"/>
    </source>
</evidence>
<dbReference type="Gene3D" id="4.10.240.10">
    <property type="entry name" value="Zn(2)-C6 fungal-type DNA-binding domain"/>
    <property type="match status" value="1"/>
</dbReference>
<feature type="compositionally biased region" description="Basic and acidic residues" evidence="2">
    <location>
        <begin position="256"/>
        <end position="275"/>
    </location>
</feature>
<feature type="region of interest" description="Disordered" evidence="2">
    <location>
        <begin position="53"/>
        <end position="100"/>
    </location>
</feature>
<reference evidence="4" key="2">
    <citation type="submission" date="2023-06" db="EMBL/GenBank/DDBJ databases">
        <authorList>
            <consortium name="Lawrence Berkeley National Laboratory"/>
            <person name="Mondo S.J."/>
            <person name="Hensen N."/>
            <person name="Bonometti L."/>
            <person name="Westerberg I."/>
            <person name="Brannstrom I.O."/>
            <person name="Guillou S."/>
            <person name="Cros-Aarteil S."/>
            <person name="Calhoun S."/>
            <person name="Haridas S."/>
            <person name="Kuo A."/>
            <person name="Pangilinan J."/>
            <person name="Riley R."/>
            <person name="Labutti K."/>
            <person name="Andreopoulos B."/>
            <person name="Lipzen A."/>
            <person name="Chen C."/>
            <person name="Yanf M."/>
            <person name="Daum C."/>
            <person name="Ng V."/>
            <person name="Clum A."/>
            <person name="Steindorff A."/>
            <person name="Ohm R."/>
            <person name="Martin F."/>
            <person name="Silar P."/>
            <person name="Natvig D."/>
            <person name="Lalanne C."/>
            <person name="Gautier V."/>
            <person name="Ament-Velasquez S.L."/>
            <person name="Kruys A."/>
            <person name="Hutchinson M.I."/>
            <person name="Powell A.J."/>
            <person name="Barry K."/>
            <person name="Miller A.N."/>
            <person name="Grigoriev I.V."/>
            <person name="Debuchy R."/>
            <person name="Gladieux P."/>
            <person name="Thoren M.H."/>
            <person name="Johannesson H."/>
        </authorList>
    </citation>
    <scope>NUCLEOTIDE SEQUENCE</scope>
    <source>
        <strain evidence="4">PSN324</strain>
    </source>
</reference>
<dbReference type="PROSITE" id="PS00463">
    <property type="entry name" value="ZN2_CY6_FUNGAL_1"/>
    <property type="match status" value="1"/>
</dbReference>
<organism evidence="4 5">
    <name type="scientific">Cladorrhinum samala</name>
    <dbReference type="NCBI Taxonomy" id="585594"/>
    <lineage>
        <taxon>Eukaryota</taxon>
        <taxon>Fungi</taxon>
        <taxon>Dikarya</taxon>
        <taxon>Ascomycota</taxon>
        <taxon>Pezizomycotina</taxon>
        <taxon>Sordariomycetes</taxon>
        <taxon>Sordariomycetidae</taxon>
        <taxon>Sordariales</taxon>
        <taxon>Podosporaceae</taxon>
        <taxon>Cladorrhinum</taxon>
    </lineage>
</organism>
<evidence type="ECO:0000256" key="2">
    <source>
        <dbReference type="SAM" id="MobiDB-lite"/>
    </source>
</evidence>
<sequence>MTETLKRTFHGCLTCRKRKVRCLGGNPCQNCSRMNITCHSSFETNLRIRVSTPSGQRVVDTKPEPIRGLRRVPPQRQQQYRQHQPPPPLTTTAASSSPPVDDASDDIFIANFDQQRFAQYSLPPPSPGFIATSFPDVHAFSTAVSQGMTVAHCPDFDHHYSTHFTSPTTTAASAATAATAWPDTGFDQFSYLDSALNHRITYHERINLHQQSSTATMTAPPSLPSQHQQPHMAFNVWMPETASSPNVVATSFISEPADRPVHRHVQQDGPKEWVPKRRRRNKKGGATPPSSSKQTRRNEAVSTRLSSEGGEDVVIGLDRFHNYHHNAQE</sequence>
<name>A0AAV9HGX9_9PEZI</name>
<feature type="compositionally biased region" description="Low complexity" evidence="2">
    <location>
        <begin position="71"/>
        <end position="83"/>
    </location>
</feature>
<dbReference type="Proteomes" id="UP001321749">
    <property type="component" value="Unassembled WGS sequence"/>
</dbReference>
<dbReference type="InterPro" id="IPR001138">
    <property type="entry name" value="Zn2Cys6_DnaBD"/>
</dbReference>
<dbReference type="SMART" id="SM00066">
    <property type="entry name" value="GAL4"/>
    <property type="match status" value="1"/>
</dbReference>
<protein>
    <recommendedName>
        <fullName evidence="3">Zn(2)-C6 fungal-type domain-containing protein</fullName>
    </recommendedName>
</protein>
<dbReference type="CDD" id="cd00067">
    <property type="entry name" value="GAL4"/>
    <property type="match status" value="1"/>
</dbReference>
<reference evidence="4" key="1">
    <citation type="journal article" date="2023" name="Mol. Phylogenet. Evol.">
        <title>Genome-scale phylogeny and comparative genomics of the fungal order Sordariales.</title>
        <authorList>
            <person name="Hensen N."/>
            <person name="Bonometti L."/>
            <person name="Westerberg I."/>
            <person name="Brannstrom I.O."/>
            <person name="Guillou S."/>
            <person name="Cros-Aarteil S."/>
            <person name="Calhoun S."/>
            <person name="Haridas S."/>
            <person name="Kuo A."/>
            <person name="Mondo S."/>
            <person name="Pangilinan J."/>
            <person name="Riley R."/>
            <person name="LaButti K."/>
            <person name="Andreopoulos B."/>
            <person name="Lipzen A."/>
            <person name="Chen C."/>
            <person name="Yan M."/>
            <person name="Daum C."/>
            <person name="Ng V."/>
            <person name="Clum A."/>
            <person name="Steindorff A."/>
            <person name="Ohm R.A."/>
            <person name="Martin F."/>
            <person name="Silar P."/>
            <person name="Natvig D.O."/>
            <person name="Lalanne C."/>
            <person name="Gautier V."/>
            <person name="Ament-Velasquez S.L."/>
            <person name="Kruys A."/>
            <person name="Hutchinson M.I."/>
            <person name="Powell A.J."/>
            <person name="Barry K."/>
            <person name="Miller A.N."/>
            <person name="Grigoriev I.V."/>
            <person name="Debuchy R."/>
            <person name="Gladieux P."/>
            <person name="Hiltunen Thoren M."/>
            <person name="Johannesson H."/>
        </authorList>
    </citation>
    <scope>NUCLEOTIDE SEQUENCE</scope>
    <source>
        <strain evidence="4">PSN324</strain>
    </source>
</reference>
<dbReference type="SUPFAM" id="SSF57701">
    <property type="entry name" value="Zn2/Cys6 DNA-binding domain"/>
    <property type="match status" value="1"/>
</dbReference>
<dbReference type="PROSITE" id="PS50048">
    <property type="entry name" value="ZN2_CY6_FUNGAL_2"/>
    <property type="match status" value="1"/>
</dbReference>
<dbReference type="Pfam" id="PF00172">
    <property type="entry name" value="Zn_clus"/>
    <property type="match status" value="1"/>
</dbReference>
<evidence type="ECO:0000313" key="4">
    <source>
        <dbReference type="EMBL" id="KAK4459978.1"/>
    </source>
</evidence>
<dbReference type="InterPro" id="IPR036864">
    <property type="entry name" value="Zn2-C6_fun-type_DNA-bd_sf"/>
</dbReference>
<proteinExistence type="predicted"/>
<dbReference type="EMBL" id="MU865022">
    <property type="protein sequence ID" value="KAK4459978.1"/>
    <property type="molecule type" value="Genomic_DNA"/>
</dbReference>
<dbReference type="GO" id="GO:0008270">
    <property type="term" value="F:zinc ion binding"/>
    <property type="evidence" value="ECO:0007669"/>
    <property type="project" value="InterPro"/>
</dbReference>
<feature type="compositionally biased region" description="Low complexity" evidence="2">
    <location>
        <begin position="90"/>
        <end position="100"/>
    </location>
</feature>
<gene>
    <name evidence="4" type="ORF">QBC42DRAFT_273294</name>
</gene>
<accession>A0AAV9HGX9</accession>
<evidence type="ECO:0000259" key="3">
    <source>
        <dbReference type="PROSITE" id="PS50048"/>
    </source>
</evidence>
<evidence type="ECO:0000256" key="1">
    <source>
        <dbReference type="ARBA" id="ARBA00023242"/>
    </source>
</evidence>
<dbReference type="AlphaFoldDB" id="A0AAV9HGX9"/>